<keyword evidence="1" id="KW-1133">Transmembrane helix</keyword>
<name>A0A9E7JNM4_9LILI</name>
<protein>
    <submittedName>
        <fullName evidence="2">Uncharacterized protein</fullName>
    </submittedName>
</protein>
<reference evidence="2" key="1">
    <citation type="submission" date="2022-05" db="EMBL/GenBank/DDBJ databases">
        <title>The Musa troglodytarum L. genome provides insights into the mechanism of non-climacteric behaviour and enrichment of carotenoids.</title>
        <authorList>
            <person name="Wang J."/>
        </authorList>
    </citation>
    <scope>NUCLEOTIDE SEQUENCE</scope>
    <source>
        <tissue evidence="2">Leaf</tissue>
    </source>
</reference>
<organism evidence="2 3">
    <name type="scientific">Musa troglodytarum</name>
    <name type="common">fe'i banana</name>
    <dbReference type="NCBI Taxonomy" id="320322"/>
    <lineage>
        <taxon>Eukaryota</taxon>
        <taxon>Viridiplantae</taxon>
        <taxon>Streptophyta</taxon>
        <taxon>Embryophyta</taxon>
        <taxon>Tracheophyta</taxon>
        <taxon>Spermatophyta</taxon>
        <taxon>Magnoliopsida</taxon>
        <taxon>Liliopsida</taxon>
        <taxon>Zingiberales</taxon>
        <taxon>Musaceae</taxon>
        <taxon>Musa</taxon>
    </lineage>
</organism>
<dbReference type="EMBL" id="CP097504">
    <property type="protein sequence ID" value="URD87718.1"/>
    <property type="molecule type" value="Genomic_DNA"/>
</dbReference>
<evidence type="ECO:0000256" key="1">
    <source>
        <dbReference type="SAM" id="Phobius"/>
    </source>
</evidence>
<dbReference type="AlphaFoldDB" id="A0A9E7JNM4"/>
<dbReference type="Proteomes" id="UP001055439">
    <property type="component" value="Chromosome 2"/>
</dbReference>
<keyword evidence="1" id="KW-0812">Transmembrane</keyword>
<proteinExistence type="predicted"/>
<keyword evidence="3" id="KW-1185">Reference proteome</keyword>
<feature type="transmembrane region" description="Helical" evidence="1">
    <location>
        <begin position="12"/>
        <end position="35"/>
    </location>
</feature>
<evidence type="ECO:0000313" key="3">
    <source>
        <dbReference type="Proteomes" id="UP001055439"/>
    </source>
</evidence>
<accession>A0A9E7JNM4</accession>
<feature type="transmembrane region" description="Helical" evidence="1">
    <location>
        <begin position="47"/>
        <end position="66"/>
    </location>
</feature>
<keyword evidence="1" id="KW-0472">Membrane</keyword>
<gene>
    <name evidence="2" type="ORF">MUK42_07276</name>
</gene>
<evidence type="ECO:0000313" key="2">
    <source>
        <dbReference type="EMBL" id="URD87718.1"/>
    </source>
</evidence>
<sequence>MDPGLPKLSEQWMCPICASLVSLCYFQILIVALTCTSWSFDMVLIKVWLFVFICCLLGVADGHLVLHGHWTFF</sequence>